<dbReference type="Gene3D" id="2.60.120.260">
    <property type="entry name" value="Galactose-binding domain-like"/>
    <property type="match status" value="1"/>
</dbReference>
<evidence type="ECO:0000256" key="2">
    <source>
        <dbReference type="SAM" id="MobiDB-lite"/>
    </source>
</evidence>
<sequence length="487" mass="53087">MADAEDSASVETPSFHVGEKSSNAMSDPAKGGKESNISRPAVASDGGPSPAPAWLPVCPGPAWIAWDCSGAVCRLRTCFSSDRTILLRDPPVDMVAALILVGPHDYAKHIWGTGAFNMQHISWSHTIATQETASLAERYKALNPAKHLRSVVEALPLVEGVHSHFKDSRSAPWLNHAITHPDLTDPSWASVQHGQALDKANIPILLMTGWHDIFFQQTMEQYERLSQRGCVVSLMVGPWTHLEMQNQTTTPPMLKWLERHLAGKTDVDTGSPVHVHITGTKSSQWLEFPKWPPATNSYELYLSSKGSLGKEKPSLDAKPSTFTFNPASPTPVIGGPLMVGGGSVSDTGLSARLDVLTFTTEPLSKCLQVMGKPHVKLVHSSDCPSVDLLVRLSVVDQQGISRNITQQYLRLDEAEDIKSIDVVLADTAYTIDRGERIRDIIAGSSFPMYSRNPGTGEFPETAKILHRAHHTIYHGSQGVSRVTLPVS</sequence>
<organism evidence="4 5">
    <name type="scientific">Fusarium albosuccineum</name>
    <dbReference type="NCBI Taxonomy" id="1237068"/>
    <lineage>
        <taxon>Eukaryota</taxon>
        <taxon>Fungi</taxon>
        <taxon>Dikarya</taxon>
        <taxon>Ascomycota</taxon>
        <taxon>Pezizomycotina</taxon>
        <taxon>Sordariomycetes</taxon>
        <taxon>Hypocreomycetidae</taxon>
        <taxon>Hypocreales</taxon>
        <taxon>Nectriaceae</taxon>
        <taxon>Fusarium</taxon>
        <taxon>Fusarium decemcellulare species complex</taxon>
    </lineage>
</organism>
<evidence type="ECO:0000313" key="4">
    <source>
        <dbReference type="EMBL" id="KAF4456418.1"/>
    </source>
</evidence>
<comment type="caution">
    <text evidence="4">The sequence shown here is derived from an EMBL/GenBank/DDBJ whole genome shotgun (WGS) entry which is preliminary data.</text>
</comment>
<dbReference type="SUPFAM" id="SSF49785">
    <property type="entry name" value="Galactose-binding domain-like"/>
    <property type="match status" value="1"/>
</dbReference>
<evidence type="ECO:0000256" key="1">
    <source>
        <dbReference type="ARBA" id="ARBA00022801"/>
    </source>
</evidence>
<evidence type="ECO:0000313" key="5">
    <source>
        <dbReference type="Proteomes" id="UP000554235"/>
    </source>
</evidence>
<dbReference type="Gene3D" id="3.40.50.1820">
    <property type="entry name" value="alpha/beta hydrolase"/>
    <property type="match status" value="1"/>
</dbReference>
<evidence type="ECO:0000259" key="3">
    <source>
        <dbReference type="SMART" id="SM00939"/>
    </source>
</evidence>
<protein>
    <submittedName>
        <fullName evidence="4">Hydrolase</fullName>
    </submittedName>
</protein>
<accession>A0A8H4KW52</accession>
<name>A0A8H4KW52_9HYPO</name>
<dbReference type="InterPro" id="IPR008979">
    <property type="entry name" value="Galactose-bd-like_sf"/>
</dbReference>
<dbReference type="Pfam" id="PF08530">
    <property type="entry name" value="PepX_C"/>
    <property type="match status" value="1"/>
</dbReference>
<dbReference type="OrthoDB" id="416441at2759"/>
<proteinExistence type="predicted"/>
<dbReference type="InterPro" id="IPR013736">
    <property type="entry name" value="Xaa-Pro_dipept_C"/>
</dbReference>
<dbReference type="AlphaFoldDB" id="A0A8H4KW52"/>
<dbReference type="Pfam" id="PF02129">
    <property type="entry name" value="Peptidase_S15"/>
    <property type="match status" value="1"/>
</dbReference>
<keyword evidence="5" id="KW-1185">Reference proteome</keyword>
<feature type="domain" description="Xaa-Pro dipeptidyl-peptidase C-terminal" evidence="3">
    <location>
        <begin position="254"/>
        <end position="483"/>
    </location>
</feature>
<dbReference type="EMBL" id="JAADYS010002675">
    <property type="protein sequence ID" value="KAF4456418.1"/>
    <property type="molecule type" value="Genomic_DNA"/>
</dbReference>
<feature type="region of interest" description="Disordered" evidence="2">
    <location>
        <begin position="1"/>
        <end position="49"/>
    </location>
</feature>
<gene>
    <name evidence="4" type="ORF">FALBO_15415</name>
</gene>
<dbReference type="InterPro" id="IPR029058">
    <property type="entry name" value="AB_hydrolase_fold"/>
</dbReference>
<dbReference type="InterPro" id="IPR000383">
    <property type="entry name" value="Xaa-Pro-like_dom"/>
</dbReference>
<dbReference type="SUPFAM" id="SSF53474">
    <property type="entry name" value="alpha/beta-Hydrolases"/>
    <property type="match status" value="1"/>
</dbReference>
<dbReference type="NCBIfam" id="TIGR00976">
    <property type="entry name" value="CocE_NonD"/>
    <property type="match status" value="1"/>
</dbReference>
<dbReference type="SMART" id="SM00939">
    <property type="entry name" value="PepX_C"/>
    <property type="match status" value="1"/>
</dbReference>
<keyword evidence="1 4" id="KW-0378">Hydrolase</keyword>
<dbReference type="Proteomes" id="UP000554235">
    <property type="component" value="Unassembled WGS sequence"/>
</dbReference>
<dbReference type="GO" id="GO:0008239">
    <property type="term" value="F:dipeptidyl-peptidase activity"/>
    <property type="evidence" value="ECO:0007669"/>
    <property type="project" value="InterPro"/>
</dbReference>
<reference evidence="4 5" key="1">
    <citation type="submission" date="2020-01" db="EMBL/GenBank/DDBJ databases">
        <title>Identification and distribution of gene clusters putatively required for synthesis of sphingolipid metabolism inhibitors in phylogenetically diverse species of the filamentous fungus Fusarium.</title>
        <authorList>
            <person name="Kim H.-S."/>
            <person name="Busman M."/>
            <person name="Brown D.W."/>
            <person name="Divon H."/>
            <person name="Uhlig S."/>
            <person name="Proctor R.H."/>
        </authorList>
    </citation>
    <scope>NUCLEOTIDE SEQUENCE [LARGE SCALE GENOMIC DNA]</scope>
    <source>
        <strain evidence="4 5">NRRL 20459</strain>
    </source>
</reference>
<dbReference type="InterPro" id="IPR005674">
    <property type="entry name" value="CocE/Ser_esterase"/>
</dbReference>